<comment type="caution">
    <text evidence="1">The sequence shown here is derived from an EMBL/GenBank/DDBJ whole genome shotgun (WGS) entry which is preliminary data.</text>
</comment>
<proteinExistence type="predicted"/>
<reference evidence="1 2" key="1">
    <citation type="submission" date="2020-08" db="EMBL/GenBank/DDBJ databases">
        <title>Genomic Encyclopedia of Type Strains, Phase III (KMG-III): the genomes of soil and plant-associated and newly described type strains.</title>
        <authorList>
            <person name="Whitman W."/>
        </authorList>
    </citation>
    <scope>NUCLEOTIDE SEQUENCE [LARGE SCALE GENOMIC DNA]</scope>
    <source>
        <strain evidence="1 2">CECT 7015</strain>
    </source>
</reference>
<gene>
    <name evidence="1" type="ORF">FHS21_005106</name>
</gene>
<organism evidence="1 2">
    <name type="scientific">Phyllobacterium trifolii</name>
    <dbReference type="NCBI Taxonomy" id="300193"/>
    <lineage>
        <taxon>Bacteria</taxon>
        <taxon>Pseudomonadati</taxon>
        <taxon>Pseudomonadota</taxon>
        <taxon>Alphaproteobacteria</taxon>
        <taxon>Hyphomicrobiales</taxon>
        <taxon>Phyllobacteriaceae</taxon>
        <taxon>Phyllobacterium</taxon>
    </lineage>
</organism>
<protein>
    <submittedName>
        <fullName evidence="1">Uncharacterized protein</fullName>
    </submittedName>
</protein>
<accession>A0A839UCD0</accession>
<evidence type="ECO:0000313" key="2">
    <source>
        <dbReference type="Proteomes" id="UP000554520"/>
    </source>
</evidence>
<sequence length="128" mass="13959">MNISAVSYKNHHSGAQGCLAPHAARRHYSAASRAGIKRRSTCCRCRRMAAAAPLRSRSDICRDDPFVVGKTVMVGGRARAVGAQAAPHHGPSNCVQHIEQTEEHVISTRLGDLPVEQIVEVFVLPPWR</sequence>
<name>A0A839UCD0_9HYPH</name>
<dbReference type="AlphaFoldDB" id="A0A839UCD0"/>
<keyword evidence="2" id="KW-1185">Reference proteome</keyword>
<evidence type="ECO:0000313" key="1">
    <source>
        <dbReference type="EMBL" id="MBB3148658.1"/>
    </source>
</evidence>
<dbReference type="EMBL" id="JACHXN010000021">
    <property type="protein sequence ID" value="MBB3148658.1"/>
    <property type="molecule type" value="Genomic_DNA"/>
</dbReference>
<dbReference type="Proteomes" id="UP000554520">
    <property type="component" value="Unassembled WGS sequence"/>
</dbReference>